<dbReference type="EMBL" id="BPQB01000106">
    <property type="protein sequence ID" value="GJE99335.1"/>
    <property type="molecule type" value="Genomic_DNA"/>
</dbReference>
<gene>
    <name evidence="1" type="ORF">PsYK624_155890</name>
</gene>
<dbReference type="AlphaFoldDB" id="A0A9P3GPJ2"/>
<proteinExistence type="predicted"/>
<comment type="caution">
    <text evidence="1">The sequence shown here is derived from an EMBL/GenBank/DDBJ whole genome shotgun (WGS) entry which is preliminary data.</text>
</comment>
<evidence type="ECO:0000313" key="1">
    <source>
        <dbReference type="EMBL" id="GJE99335.1"/>
    </source>
</evidence>
<accession>A0A9P3GPJ2</accession>
<dbReference type="Proteomes" id="UP000703269">
    <property type="component" value="Unassembled WGS sequence"/>
</dbReference>
<protein>
    <submittedName>
        <fullName evidence="1">Uncharacterized protein</fullName>
    </submittedName>
</protein>
<sequence length="135" mass="14860">MEHISALPTATSSANRIHTFLASSAAETSGTACRAARIHCSTANEARALDRAQPISHKPQTHLGHQRQRYRDQLPVHVAHVDQRRGLLHVERSIVAAPAVPLLQHLVDSAHNMTCAVQALALHHTYHVPDHLRSH</sequence>
<organism evidence="1 2">
    <name type="scientific">Phanerochaete sordida</name>
    <dbReference type="NCBI Taxonomy" id="48140"/>
    <lineage>
        <taxon>Eukaryota</taxon>
        <taxon>Fungi</taxon>
        <taxon>Dikarya</taxon>
        <taxon>Basidiomycota</taxon>
        <taxon>Agaricomycotina</taxon>
        <taxon>Agaricomycetes</taxon>
        <taxon>Polyporales</taxon>
        <taxon>Phanerochaetaceae</taxon>
        <taxon>Phanerochaete</taxon>
    </lineage>
</organism>
<reference evidence="1 2" key="1">
    <citation type="submission" date="2021-08" db="EMBL/GenBank/DDBJ databases">
        <title>Draft Genome Sequence of Phanerochaete sordida strain YK-624.</title>
        <authorList>
            <person name="Mori T."/>
            <person name="Dohra H."/>
            <person name="Suzuki T."/>
            <person name="Kawagishi H."/>
            <person name="Hirai H."/>
        </authorList>
    </citation>
    <scope>NUCLEOTIDE SEQUENCE [LARGE SCALE GENOMIC DNA]</scope>
    <source>
        <strain evidence="1 2">YK-624</strain>
    </source>
</reference>
<evidence type="ECO:0000313" key="2">
    <source>
        <dbReference type="Proteomes" id="UP000703269"/>
    </source>
</evidence>
<keyword evidence="2" id="KW-1185">Reference proteome</keyword>
<name>A0A9P3GPJ2_9APHY</name>